<evidence type="ECO:0000313" key="14">
    <source>
        <dbReference type="Proteomes" id="UP001302812"/>
    </source>
</evidence>
<dbReference type="PANTHER" id="PTHR12468:SF2">
    <property type="entry name" value="GPI MANNOSYLTRANSFERASE 2"/>
    <property type="match status" value="1"/>
</dbReference>
<comment type="pathway">
    <text evidence="2 12">Glycolipid biosynthesis; glycosylphosphatidylinositol-anchor biosynthesis.</text>
</comment>
<evidence type="ECO:0000256" key="3">
    <source>
        <dbReference type="ARBA" id="ARBA00008698"/>
    </source>
</evidence>
<evidence type="ECO:0000256" key="6">
    <source>
        <dbReference type="ARBA" id="ARBA00022676"/>
    </source>
</evidence>
<feature type="transmembrane region" description="Helical" evidence="12">
    <location>
        <begin position="86"/>
        <end position="109"/>
    </location>
</feature>
<evidence type="ECO:0000256" key="2">
    <source>
        <dbReference type="ARBA" id="ARBA00004687"/>
    </source>
</evidence>
<protein>
    <recommendedName>
        <fullName evidence="4 12">GPI mannosyltransferase 2</fullName>
        <ecNumber evidence="12">2.4.1.-</ecNumber>
    </recommendedName>
</protein>
<dbReference type="EMBL" id="MU853367">
    <property type="protein sequence ID" value="KAK4108009.1"/>
    <property type="molecule type" value="Genomic_DNA"/>
</dbReference>
<reference evidence="13" key="1">
    <citation type="journal article" date="2023" name="Mol. Phylogenet. Evol.">
        <title>Genome-scale phylogeny and comparative genomics of the fungal order Sordariales.</title>
        <authorList>
            <person name="Hensen N."/>
            <person name="Bonometti L."/>
            <person name="Westerberg I."/>
            <person name="Brannstrom I.O."/>
            <person name="Guillou S."/>
            <person name="Cros-Aarteil S."/>
            <person name="Calhoun S."/>
            <person name="Haridas S."/>
            <person name="Kuo A."/>
            <person name="Mondo S."/>
            <person name="Pangilinan J."/>
            <person name="Riley R."/>
            <person name="LaButti K."/>
            <person name="Andreopoulos B."/>
            <person name="Lipzen A."/>
            <person name="Chen C."/>
            <person name="Yan M."/>
            <person name="Daum C."/>
            <person name="Ng V."/>
            <person name="Clum A."/>
            <person name="Steindorff A."/>
            <person name="Ohm R.A."/>
            <person name="Martin F."/>
            <person name="Silar P."/>
            <person name="Natvig D.O."/>
            <person name="Lalanne C."/>
            <person name="Gautier V."/>
            <person name="Ament-Velasquez S.L."/>
            <person name="Kruys A."/>
            <person name="Hutchinson M.I."/>
            <person name="Powell A.J."/>
            <person name="Barry K."/>
            <person name="Miller A.N."/>
            <person name="Grigoriev I.V."/>
            <person name="Debuchy R."/>
            <person name="Gladieux P."/>
            <person name="Hiltunen Thoren M."/>
            <person name="Johannesson H."/>
        </authorList>
    </citation>
    <scope>NUCLEOTIDE SEQUENCE</scope>
    <source>
        <strain evidence="13">CBS 508.74</strain>
    </source>
</reference>
<evidence type="ECO:0000256" key="11">
    <source>
        <dbReference type="ARBA" id="ARBA00023136"/>
    </source>
</evidence>
<dbReference type="InterPro" id="IPR007315">
    <property type="entry name" value="PIG-V/Gpi18"/>
</dbReference>
<feature type="transmembrane region" description="Helical" evidence="12">
    <location>
        <begin position="12"/>
        <end position="36"/>
    </location>
</feature>
<keyword evidence="11 12" id="KW-0472">Membrane</keyword>
<evidence type="ECO:0000256" key="5">
    <source>
        <dbReference type="ARBA" id="ARBA00022502"/>
    </source>
</evidence>
<evidence type="ECO:0000256" key="4">
    <source>
        <dbReference type="ARBA" id="ARBA00013795"/>
    </source>
</evidence>
<keyword evidence="9 12" id="KW-0256">Endoplasmic reticulum</keyword>
<dbReference type="PANTHER" id="PTHR12468">
    <property type="entry name" value="GPI MANNOSYLTRANSFERASE 2"/>
    <property type="match status" value="1"/>
</dbReference>
<dbReference type="GO" id="GO:0031501">
    <property type="term" value="C:mannosyltransferase complex"/>
    <property type="evidence" value="ECO:0007669"/>
    <property type="project" value="TreeGrafter"/>
</dbReference>
<keyword evidence="8 12" id="KW-0812">Transmembrane</keyword>
<organism evidence="13 14">
    <name type="scientific">Canariomyces notabilis</name>
    <dbReference type="NCBI Taxonomy" id="2074819"/>
    <lineage>
        <taxon>Eukaryota</taxon>
        <taxon>Fungi</taxon>
        <taxon>Dikarya</taxon>
        <taxon>Ascomycota</taxon>
        <taxon>Pezizomycotina</taxon>
        <taxon>Sordariomycetes</taxon>
        <taxon>Sordariomycetidae</taxon>
        <taxon>Sordariales</taxon>
        <taxon>Chaetomiaceae</taxon>
        <taxon>Canariomyces</taxon>
    </lineage>
</organism>
<dbReference type="GO" id="GO:0005789">
    <property type="term" value="C:endoplasmic reticulum membrane"/>
    <property type="evidence" value="ECO:0007669"/>
    <property type="project" value="UniProtKB-SubCell"/>
</dbReference>
<dbReference type="AlphaFoldDB" id="A0AAN6QDA0"/>
<dbReference type="Pfam" id="PF04188">
    <property type="entry name" value="Mannosyl_trans2"/>
    <property type="match status" value="1"/>
</dbReference>
<dbReference type="EC" id="2.4.1.-" evidence="12"/>
<comment type="function">
    <text evidence="12">Mannosyltransferase involved in glycosylphosphatidylinositol-anchor biosynthesis.</text>
</comment>
<evidence type="ECO:0000256" key="1">
    <source>
        <dbReference type="ARBA" id="ARBA00004477"/>
    </source>
</evidence>
<evidence type="ECO:0000256" key="7">
    <source>
        <dbReference type="ARBA" id="ARBA00022679"/>
    </source>
</evidence>
<feature type="transmembrane region" description="Helical" evidence="12">
    <location>
        <begin position="152"/>
        <end position="171"/>
    </location>
</feature>
<keyword evidence="14" id="KW-1185">Reference proteome</keyword>
<comment type="caution">
    <text evidence="13">The sequence shown here is derived from an EMBL/GenBank/DDBJ whole genome shotgun (WGS) entry which is preliminary data.</text>
</comment>
<dbReference type="GO" id="GO:0006506">
    <property type="term" value="P:GPI anchor biosynthetic process"/>
    <property type="evidence" value="ECO:0007669"/>
    <property type="project" value="UniProtKB-KW"/>
</dbReference>
<evidence type="ECO:0000256" key="10">
    <source>
        <dbReference type="ARBA" id="ARBA00022989"/>
    </source>
</evidence>
<dbReference type="GO" id="GO:0000009">
    <property type="term" value="F:alpha-1,6-mannosyltransferase activity"/>
    <property type="evidence" value="ECO:0007669"/>
    <property type="project" value="InterPro"/>
</dbReference>
<sequence>MPLPNLVNGSAYRALLGAFVAWKLFLFAVVFGSSLVGDPYDTSAGLFIHGGDGEKAGLVARLASWDAIYFVSIAHRGYRFEQDWAFGAGLPLAIRALLKGLGLLGIPFAAGAGGSVRVPEALAGILIANTAHLLSTLVLYHLGRLVWRDRTLSLVAAILHILSPAGLFLSAPYAESSFALLSFSGHLFFALSCKDERRQTWRDIYTVLAGMLFGLATVFRSNGILNGIPFAWEAFRHLPRLHLRPWDTVRRLAALGLGGVCVAAGSVVPQAIALLRFCSGVSGAQLRPWCLGYLPSIYTFVQQHYWNTGFLRYWTPSNLPLFLLAAPMLFVLIRSGVEHLTTVQRRPHAIQPAESARFLSLVRSAAAAQLLLAVLAATTYHVQIITRISSGYPLWYWWIAEGLIRQDRSKSRFVIFMVVYASIQGALFASFLPPA</sequence>
<evidence type="ECO:0000256" key="9">
    <source>
        <dbReference type="ARBA" id="ARBA00022824"/>
    </source>
</evidence>
<keyword evidence="10 12" id="KW-1133">Transmembrane helix</keyword>
<dbReference type="Proteomes" id="UP001302812">
    <property type="component" value="Unassembled WGS sequence"/>
</dbReference>
<proteinExistence type="inferred from homology"/>
<dbReference type="RefSeq" id="XP_064665579.1">
    <property type="nucleotide sequence ID" value="XM_064812323.1"/>
</dbReference>
<gene>
    <name evidence="13" type="ORF">N656DRAFT_718971</name>
</gene>
<feature type="transmembrane region" description="Helical" evidence="12">
    <location>
        <begin position="252"/>
        <end position="277"/>
    </location>
</feature>
<keyword evidence="6 12" id="KW-0328">Glycosyltransferase</keyword>
<evidence type="ECO:0000313" key="13">
    <source>
        <dbReference type="EMBL" id="KAK4108009.1"/>
    </source>
</evidence>
<accession>A0AAN6QDA0</accession>
<comment type="subcellular location">
    <subcellularLocation>
        <location evidence="1 12">Endoplasmic reticulum membrane</location>
        <topology evidence="1 12">Multi-pass membrane protein</topology>
    </subcellularLocation>
</comment>
<reference evidence="13" key="2">
    <citation type="submission" date="2023-05" db="EMBL/GenBank/DDBJ databases">
        <authorList>
            <consortium name="Lawrence Berkeley National Laboratory"/>
            <person name="Steindorff A."/>
            <person name="Hensen N."/>
            <person name="Bonometti L."/>
            <person name="Westerberg I."/>
            <person name="Brannstrom I.O."/>
            <person name="Guillou S."/>
            <person name="Cros-Aarteil S."/>
            <person name="Calhoun S."/>
            <person name="Haridas S."/>
            <person name="Kuo A."/>
            <person name="Mondo S."/>
            <person name="Pangilinan J."/>
            <person name="Riley R."/>
            <person name="Labutti K."/>
            <person name="Andreopoulos B."/>
            <person name="Lipzen A."/>
            <person name="Chen C."/>
            <person name="Yanf M."/>
            <person name="Daum C."/>
            <person name="Ng V."/>
            <person name="Clum A."/>
            <person name="Ohm R."/>
            <person name="Martin F."/>
            <person name="Silar P."/>
            <person name="Natvig D."/>
            <person name="Lalanne C."/>
            <person name="Gautier V."/>
            <person name="Ament-Velasquez S.L."/>
            <person name="Kruys A."/>
            <person name="Hutchinson M.I."/>
            <person name="Powell A.J."/>
            <person name="Barry K."/>
            <person name="Miller A.N."/>
            <person name="Grigoriev I.V."/>
            <person name="Debuchy R."/>
            <person name="Gladieux P."/>
            <person name="Thoren M.H."/>
            <person name="Johannesson H."/>
        </authorList>
    </citation>
    <scope>NUCLEOTIDE SEQUENCE</scope>
    <source>
        <strain evidence="13">CBS 508.74</strain>
    </source>
</reference>
<dbReference type="GO" id="GO:0004376">
    <property type="term" value="F:GPI mannosyltransferase activity"/>
    <property type="evidence" value="ECO:0007669"/>
    <property type="project" value="InterPro"/>
</dbReference>
<feature type="transmembrane region" description="Helical" evidence="12">
    <location>
        <begin position="205"/>
        <end position="232"/>
    </location>
</feature>
<name>A0AAN6QDA0_9PEZI</name>
<feature type="transmembrane region" description="Helical" evidence="12">
    <location>
        <begin position="318"/>
        <end position="337"/>
    </location>
</feature>
<comment type="similarity">
    <text evidence="3 12">Belongs to the PIGV family.</text>
</comment>
<evidence type="ECO:0000256" key="12">
    <source>
        <dbReference type="RuleBase" id="RU363112"/>
    </source>
</evidence>
<evidence type="ECO:0000256" key="8">
    <source>
        <dbReference type="ARBA" id="ARBA00022692"/>
    </source>
</evidence>
<dbReference type="GeneID" id="89936448"/>
<keyword evidence="7 12" id="KW-0808">Transferase</keyword>
<keyword evidence="5 12" id="KW-0337">GPI-anchor biosynthesis</keyword>
<feature type="transmembrane region" description="Helical" evidence="12">
    <location>
        <begin position="121"/>
        <end position="140"/>
    </location>
</feature>
<feature type="transmembrane region" description="Helical" evidence="12">
    <location>
        <begin position="413"/>
        <end position="432"/>
    </location>
</feature>